<dbReference type="GO" id="GO:0006423">
    <property type="term" value="P:cysteinyl-tRNA aminoacylation"/>
    <property type="evidence" value="ECO:0007669"/>
    <property type="project" value="TreeGrafter"/>
</dbReference>
<evidence type="ECO:0000256" key="4">
    <source>
        <dbReference type="ARBA" id="ARBA00022840"/>
    </source>
</evidence>
<feature type="domain" description="tRNA synthetases class I catalytic" evidence="5">
    <location>
        <begin position="4"/>
        <end position="88"/>
    </location>
</feature>
<evidence type="ECO:0000313" key="7">
    <source>
        <dbReference type="Proteomes" id="UP000324222"/>
    </source>
</evidence>
<keyword evidence="7" id="KW-1185">Reference proteome</keyword>
<dbReference type="InterPro" id="IPR014729">
    <property type="entry name" value="Rossmann-like_a/b/a_fold"/>
</dbReference>
<dbReference type="SUPFAM" id="SSF52374">
    <property type="entry name" value="Nucleotidylyl transferase"/>
    <property type="match status" value="1"/>
</dbReference>
<dbReference type="OrthoDB" id="438179at2759"/>
<dbReference type="Proteomes" id="UP000324222">
    <property type="component" value="Unassembled WGS sequence"/>
</dbReference>
<evidence type="ECO:0000256" key="2">
    <source>
        <dbReference type="ARBA" id="ARBA00022598"/>
    </source>
</evidence>
<reference evidence="6 7" key="1">
    <citation type="submission" date="2019-05" db="EMBL/GenBank/DDBJ databases">
        <title>Another draft genome of Portunus trituberculatus and its Hox gene families provides insights of decapod evolution.</title>
        <authorList>
            <person name="Jeong J.-H."/>
            <person name="Song I."/>
            <person name="Kim S."/>
            <person name="Choi T."/>
            <person name="Kim D."/>
            <person name="Ryu S."/>
            <person name="Kim W."/>
        </authorList>
    </citation>
    <scope>NUCLEOTIDE SEQUENCE [LARGE SCALE GENOMIC DNA]</scope>
    <source>
        <tissue evidence="6">Muscle</tissue>
    </source>
</reference>
<gene>
    <name evidence="6" type="primary">CARS2</name>
    <name evidence="6" type="ORF">E2C01_069591</name>
</gene>
<protein>
    <submittedName>
        <fullName evidence="6">Putative cysteine--tRNA ligase, mitochondrial</fullName>
    </submittedName>
</protein>
<evidence type="ECO:0000256" key="1">
    <source>
        <dbReference type="ARBA" id="ARBA00005594"/>
    </source>
</evidence>
<sequence>MTRVFDLNVILVMGITDIDDKIIHRSQELQVSFREITEYYEQEFFTDMDRLRVWRPSLAPRVTEHVPHIIAFTQGILDRGLAYVAADG</sequence>
<proteinExistence type="inferred from homology"/>
<dbReference type="PANTHER" id="PTHR10890">
    <property type="entry name" value="CYSTEINYL-TRNA SYNTHETASE"/>
    <property type="match status" value="1"/>
</dbReference>
<dbReference type="AlphaFoldDB" id="A0A5B7I176"/>
<keyword evidence="4" id="KW-0067">ATP-binding</keyword>
<comment type="similarity">
    <text evidence="1">Belongs to the class-I aminoacyl-tRNA synthetase family.</text>
</comment>
<organism evidence="6 7">
    <name type="scientific">Portunus trituberculatus</name>
    <name type="common">Swimming crab</name>
    <name type="synonym">Neptunus trituberculatus</name>
    <dbReference type="NCBI Taxonomy" id="210409"/>
    <lineage>
        <taxon>Eukaryota</taxon>
        <taxon>Metazoa</taxon>
        <taxon>Ecdysozoa</taxon>
        <taxon>Arthropoda</taxon>
        <taxon>Crustacea</taxon>
        <taxon>Multicrustacea</taxon>
        <taxon>Malacostraca</taxon>
        <taxon>Eumalacostraca</taxon>
        <taxon>Eucarida</taxon>
        <taxon>Decapoda</taxon>
        <taxon>Pleocyemata</taxon>
        <taxon>Brachyura</taxon>
        <taxon>Eubrachyura</taxon>
        <taxon>Portunoidea</taxon>
        <taxon>Portunidae</taxon>
        <taxon>Portuninae</taxon>
        <taxon>Portunus</taxon>
    </lineage>
</organism>
<evidence type="ECO:0000313" key="6">
    <source>
        <dbReference type="EMBL" id="MPC75207.1"/>
    </source>
</evidence>
<dbReference type="GO" id="GO:0005524">
    <property type="term" value="F:ATP binding"/>
    <property type="evidence" value="ECO:0007669"/>
    <property type="project" value="UniProtKB-KW"/>
</dbReference>
<keyword evidence="3" id="KW-0547">Nucleotide-binding</keyword>
<name>A0A5B7I176_PORTR</name>
<dbReference type="EMBL" id="VSRR010040597">
    <property type="protein sequence ID" value="MPC75207.1"/>
    <property type="molecule type" value="Genomic_DNA"/>
</dbReference>
<accession>A0A5B7I176</accession>
<evidence type="ECO:0000256" key="3">
    <source>
        <dbReference type="ARBA" id="ARBA00022741"/>
    </source>
</evidence>
<dbReference type="Pfam" id="PF01406">
    <property type="entry name" value="tRNA-synt_1e"/>
    <property type="match status" value="1"/>
</dbReference>
<comment type="caution">
    <text evidence="6">The sequence shown here is derived from an EMBL/GenBank/DDBJ whole genome shotgun (WGS) entry which is preliminary data.</text>
</comment>
<dbReference type="PANTHER" id="PTHR10890:SF27">
    <property type="entry name" value="CYSTEINE--TRNA LIGASE, MITOCHONDRIAL-RELATED"/>
    <property type="match status" value="1"/>
</dbReference>
<dbReference type="Gene3D" id="3.40.50.620">
    <property type="entry name" value="HUPs"/>
    <property type="match status" value="1"/>
</dbReference>
<dbReference type="GO" id="GO:0004817">
    <property type="term" value="F:cysteine-tRNA ligase activity"/>
    <property type="evidence" value="ECO:0007669"/>
    <property type="project" value="TreeGrafter"/>
</dbReference>
<evidence type="ECO:0000259" key="5">
    <source>
        <dbReference type="Pfam" id="PF01406"/>
    </source>
</evidence>
<dbReference type="InterPro" id="IPR024909">
    <property type="entry name" value="Cys-tRNA/MSH_ligase"/>
</dbReference>
<dbReference type="GO" id="GO:0005737">
    <property type="term" value="C:cytoplasm"/>
    <property type="evidence" value="ECO:0007669"/>
    <property type="project" value="TreeGrafter"/>
</dbReference>
<dbReference type="InterPro" id="IPR032678">
    <property type="entry name" value="tRNA-synt_1_cat_dom"/>
</dbReference>
<keyword evidence="2 6" id="KW-0436">Ligase</keyword>